<dbReference type="InterPro" id="IPR040324">
    <property type="entry name" value="WDR44/Dgr2"/>
</dbReference>
<dbReference type="PRINTS" id="PR00320">
    <property type="entry name" value="GPROTEINBRPT"/>
</dbReference>
<feature type="region of interest" description="Disordered" evidence="4">
    <location>
        <begin position="305"/>
        <end position="338"/>
    </location>
</feature>
<gene>
    <name evidence="5" type="ORF">URODEC1_LOCUS61898</name>
</gene>
<feature type="compositionally biased region" description="Low complexity" evidence="4">
    <location>
        <begin position="374"/>
        <end position="397"/>
    </location>
</feature>
<dbReference type="AlphaFoldDB" id="A0ABC9B5P7"/>
<feature type="repeat" description="WD" evidence="3">
    <location>
        <begin position="424"/>
        <end position="455"/>
    </location>
</feature>
<dbReference type="SMART" id="SM00320">
    <property type="entry name" value="WD40"/>
    <property type="match status" value="6"/>
</dbReference>
<dbReference type="PROSITE" id="PS00678">
    <property type="entry name" value="WD_REPEATS_1"/>
    <property type="match status" value="1"/>
</dbReference>
<feature type="region of interest" description="Disordered" evidence="4">
    <location>
        <begin position="793"/>
        <end position="862"/>
    </location>
</feature>
<dbReference type="PANTHER" id="PTHR14221">
    <property type="entry name" value="WD REPEAT DOMAIN 44"/>
    <property type="match status" value="1"/>
</dbReference>
<name>A0ABC9B5P7_9POAL</name>
<feature type="compositionally biased region" description="Pro residues" evidence="4">
    <location>
        <begin position="156"/>
        <end position="165"/>
    </location>
</feature>
<feature type="region of interest" description="Disordered" evidence="4">
    <location>
        <begin position="130"/>
        <end position="286"/>
    </location>
</feature>
<reference evidence="5 6" key="2">
    <citation type="submission" date="2024-10" db="EMBL/GenBank/DDBJ databases">
        <authorList>
            <person name="Ryan C."/>
        </authorList>
    </citation>
    <scope>NUCLEOTIDE SEQUENCE [LARGE SCALE GENOMIC DNA]</scope>
</reference>
<dbReference type="InterPro" id="IPR001680">
    <property type="entry name" value="WD40_rpt"/>
</dbReference>
<dbReference type="Gene3D" id="2.130.10.10">
    <property type="entry name" value="YVTN repeat-like/Quinoprotein amine dehydrogenase"/>
    <property type="match status" value="2"/>
</dbReference>
<dbReference type="Pfam" id="PF00400">
    <property type="entry name" value="WD40"/>
    <property type="match status" value="4"/>
</dbReference>
<dbReference type="EMBL" id="OZ075134">
    <property type="protein sequence ID" value="CAL4994369.1"/>
    <property type="molecule type" value="Genomic_DNA"/>
</dbReference>
<feature type="compositionally biased region" description="Polar residues" evidence="4">
    <location>
        <begin position="846"/>
        <end position="858"/>
    </location>
</feature>
<accession>A0ABC9B5P7</accession>
<feature type="repeat" description="WD" evidence="3">
    <location>
        <begin position="529"/>
        <end position="569"/>
    </location>
</feature>
<evidence type="ECO:0000313" key="6">
    <source>
        <dbReference type="Proteomes" id="UP001497457"/>
    </source>
</evidence>
<keyword evidence="6" id="KW-1185">Reference proteome</keyword>
<sequence>MQEPSPAMSQDNDGEAAGVVPSNHDDPEHGHGTIGSMADAGTGKEEDEERGGGQESFFQCLDQDDDGDVDGARFSFATAVGDRLDEEQAELDLDVEDDEEEDTSRYDYVTWMEMDSEPVSIQERRRRLLQGMGLASSRDLLRSRNARPPAMSRLPPDIPRPAPAPRRPHHQPQPSTAADDDAPSTTCPAPRPVAATRHTNGGAALTRSRSDSRLNARKPPPPLRRARSLPHSLRPPPGNTAAAPCLLLSAAAASKDDGGGGVVTAKDTGTGKDFAANGGGQRGVPVGKDELERFIGSSAPLVKQFMRRSQSQPVPAAAGAMGQGGETKPPPPAEKKRTRWLKNIKLVATAAGFRNDKDKDATGGRSARAAPAMSKSASAHAAVPSSSSSSSSAAAGAPERLKVHVHHYGKSGRELTGLYMRQEVRAHEGSIWSIKFSPDGRFLASGGEDHVVRVWAVIADPAGAAAAAAPEVSVSTASLPPQHPPAAPGLAAQLSRRMRRGRSGKDVLPEHVVVPESAFALAERPACAFEGHQDDVLDLSWSKSQKLLSSSMDKTVRLWDMDTKTCLKMFPHNDYVTCVQFNPADDGYFISGSLDCKVRIWSVPDRQVVDWSDVSDMVTAACYTPDGQAAIIGSHKGSCRFYKTTDCKLNQEAQIDMSISKKRKSQAKKITGFQFAPGNPSEILVTSADSQIRVFNGITVLQKFKGFKNTSSQISASYTADGRYVVCASEDSNVYVWRRVPNSGGGAGGGGGSGGAGGGVGIGVRAKTWLTSRSYEYFFCRDVSVAVPWPGSPSFQPAPSSRSATAGGRSGTDRKPGGAGDGEDAGGGVPRLHKSGPMGYPGVQPPLQQELSRRQSSARWHGGAEGGNAWGLVVVTASRGGEIRVYQNFGLPIGNLFH</sequence>
<dbReference type="InterPro" id="IPR015943">
    <property type="entry name" value="WD40/YVTN_repeat-like_dom_sf"/>
</dbReference>
<dbReference type="PANTHER" id="PTHR14221:SF68">
    <property type="entry name" value="OS11G0187100 PROTEIN"/>
    <property type="match status" value="1"/>
</dbReference>
<dbReference type="InterPro" id="IPR036322">
    <property type="entry name" value="WD40_repeat_dom_sf"/>
</dbReference>
<feature type="compositionally biased region" description="Low complexity" evidence="4">
    <location>
        <begin position="797"/>
        <end position="807"/>
    </location>
</feature>
<protein>
    <submittedName>
        <fullName evidence="5">Uncharacterized protein</fullName>
    </submittedName>
</protein>
<keyword evidence="1 3" id="KW-0853">WD repeat</keyword>
<dbReference type="SUPFAM" id="SSF50978">
    <property type="entry name" value="WD40 repeat-like"/>
    <property type="match status" value="1"/>
</dbReference>
<feature type="compositionally biased region" description="Gly residues" evidence="4">
    <location>
        <begin position="817"/>
        <end position="829"/>
    </location>
</feature>
<proteinExistence type="predicted"/>
<evidence type="ECO:0000256" key="3">
    <source>
        <dbReference type="PROSITE-ProRule" id="PRU00221"/>
    </source>
</evidence>
<reference evidence="6" key="1">
    <citation type="submission" date="2024-06" db="EMBL/GenBank/DDBJ databases">
        <authorList>
            <person name="Ryan C."/>
        </authorList>
    </citation>
    <scope>NUCLEOTIDE SEQUENCE [LARGE SCALE GENOMIC DNA]</scope>
</reference>
<dbReference type="InterPro" id="IPR019775">
    <property type="entry name" value="WD40_repeat_CS"/>
</dbReference>
<dbReference type="InterPro" id="IPR020472">
    <property type="entry name" value="WD40_PAC1"/>
</dbReference>
<feature type="region of interest" description="Disordered" evidence="4">
    <location>
        <begin position="355"/>
        <end position="398"/>
    </location>
</feature>
<feature type="region of interest" description="Disordered" evidence="4">
    <location>
        <begin position="1"/>
        <end position="110"/>
    </location>
</feature>
<feature type="compositionally biased region" description="Acidic residues" evidence="4">
    <location>
        <begin position="84"/>
        <end position="102"/>
    </location>
</feature>
<dbReference type="PROSITE" id="PS50294">
    <property type="entry name" value="WD_REPEATS_REGION"/>
    <property type="match status" value="3"/>
</dbReference>
<keyword evidence="2" id="KW-0677">Repeat</keyword>
<evidence type="ECO:0000256" key="2">
    <source>
        <dbReference type="ARBA" id="ARBA00022737"/>
    </source>
</evidence>
<dbReference type="PROSITE" id="PS50082">
    <property type="entry name" value="WD_REPEATS_2"/>
    <property type="match status" value="3"/>
</dbReference>
<evidence type="ECO:0000256" key="1">
    <source>
        <dbReference type="ARBA" id="ARBA00022574"/>
    </source>
</evidence>
<evidence type="ECO:0000313" key="5">
    <source>
        <dbReference type="EMBL" id="CAL4994369.1"/>
    </source>
</evidence>
<feature type="compositionally biased region" description="Low complexity" evidence="4">
    <location>
        <begin position="241"/>
        <end position="253"/>
    </location>
</feature>
<organism evidence="5 6">
    <name type="scientific">Urochloa decumbens</name>
    <dbReference type="NCBI Taxonomy" id="240449"/>
    <lineage>
        <taxon>Eukaryota</taxon>
        <taxon>Viridiplantae</taxon>
        <taxon>Streptophyta</taxon>
        <taxon>Embryophyta</taxon>
        <taxon>Tracheophyta</taxon>
        <taxon>Spermatophyta</taxon>
        <taxon>Magnoliopsida</taxon>
        <taxon>Liliopsida</taxon>
        <taxon>Poales</taxon>
        <taxon>Poaceae</taxon>
        <taxon>PACMAD clade</taxon>
        <taxon>Panicoideae</taxon>
        <taxon>Panicodae</taxon>
        <taxon>Paniceae</taxon>
        <taxon>Melinidinae</taxon>
        <taxon>Urochloa</taxon>
    </lineage>
</organism>
<evidence type="ECO:0000256" key="4">
    <source>
        <dbReference type="SAM" id="MobiDB-lite"/>
    </source>
</evidence>
<feature type="repeat" description="WD" evidence="3">
    <location>
        <begin position="569"/>
        <end position="603"/>
    </location>
</feature>
<dbReference type="Proteomes" id="UP001497457">
    <property type="component" value="Chromosome 24b"/>
</dbReference>